<keyword evidence="2" id="KW-1185">Reference proteome</keyword>
<dbReference type="EMBL" id="JAGYPN010000001">
    <property type="protein sequence ID" value="MBS4221374.1"/>
    <property type="molecule type" value="Genomic_DNA"/>
</dbReference>
<evidence type="ECO:0000313" key="2">
    <source>
        <dbReference type="Proteomes" id="UP000676456"/>
    </source>
</evidence>
<organism evidence="1 2">
    <name type="scientific">Lederbergia citrea</name>
    <dbReference type="NCBI Taxonomy" id="2833581"/>
    <lineage>
        <taxon>Bacteria</taxon>
        <taxon>Bacillati</taxon>
        <taxon>Bacillota</taxon>
        <taxon>Bacilli</taxon>
        <taxon>Bacillales</taxon>
        <taxon>Bacillaceae</taxon>
        <taxon>Lederbergia</taxon>
    </lineage>
</organism>
<sequence>MSEYQDFLQERDRIDYLVQEGYKIKNITENLSGAFVLFEKNIEPNVENEVLHIQTAEGRKYFSVVLIKQQKVTI</sequence>
<dbReference type="Proteomes" id="UP000676456">
    <property type="component" value="Unassembled WGS sequence"/>
</dbReference>
<name>A0A942UNX2_9BACI</name>
<dbReference type="RefSeq" id="WP_213096404.1">
    <property type="nucleotide sequence ID" value="NZ_JAGYPH010000001.1"/>
</dbReference>
<evidence type="ECO:0000313" key="1">
    <source>
        <dbReference type="EMBL" id="MBS4221374.1"/>
    </source>
</evidence>
<reference evidence="1 2" key="1">
    <citation type="submission" date="2021-05" db="EMBL/GenBank/DDBJ databases">
        <title>Novel Bacillus species.</title>
        <authorList>
            <person name="Liu G."/>
        </authorList>
    </citation>
    <scope>NUCLEOTIDE SEQUENCE [LARGE SCALE GENOMIC DNA]</scope>
    <source>
        <strain evidence="1 2">FJAT-49682</strain>
    </source>
</reference>
<dbReference type="AlphaFoldDB" id="A0A942UNX2"/>
<gene>
    <name evidence="1" type="ORF">KHA91_01210</name>
</gene>
<protein>
    <submittedName>
        <fullName evidence="1">Uncharacterized protein</fullName>
    </submittedName>
</protein>
<accession>A0A942UNX2</accession>
<proteinExistence type="predicted"/>
<comment type="caution">
    <text evidence="1">The sequence shown here is derived from an EMBL/GenBank/DDBJ whole genome shotgun (WGS) entry which is preliminary data.</text>
</comment>